<name>A0ABZ0D1T4_9BURK</name>
<protein>
    <submittedName>
        <fullName evidence="1">Uncharacterized protein</fullName>
    </submittedName>
</protein>
<dbReference type="RefSeq" id="WP_316703609.1">
    <property type="nucleotide sequence ID" value="NZ_CP136336.1"/>
</dbReference>
<reference evidence="1 2" key="1">
    <citation type="submission" date="2023-10" db="EMBL/GenBank/DDBJ databases">
        <title>Bacteria for the degradation of biodegradable plastic PBAT(Polybutylene adipate terephthalate).</title>
        <authorList>
            <person name="Weon H.-Y."/>
            <person name="Yeon J."/>
        </authorList>
    </citation>
    <scope>NUCLEOTIDE SEQUENCE [LARGE SCALE GENOMIC DNA]</scope>
    <source>
        <strain evidence="1 2">SBD 7-3</strain>
    </source>
</reference>
<gene>
    <name evidence="1" type="ORF">RXV79_11820</name>
</gene>
<proteinExistence type="predicted"/>
<keyword evidence="2" id="KW-1185">Reference proteome</keyword>
<evidence type="ECO:0000313" key="1">
    <source>
        <dbReference type="EMBL" id="WOB10716.1"/>
    </source>
</evidence>
<evidence type="ECO:0000313" key="2">
    <source>
        <dbReference type="Proteomes" id="UP001303946"/>
    </source>
</evidence>
<dbReference type="Proteomes" id="UP001303946">
    <property type="component" value="Chromosome"/>
</dbReference>
<accession>A0ABZ0D1T4</accession>
<dbReference type="EMBL" id="CP136336">
    <property type="protein sequence ID" value="WOB10716.1"/>
    <property type="molecule type" value="Genomic_DNA"/>
</dbReference>
<organism evidence="1 2">
    <name type="scientific">Piscinibacter gummiphilus</name>
    <dbReference type="NCBI Taxonomy" id="946333"/>
    <lineage>
        <taxon>Bacteria</taxon>
        <taxon>Pseudomonadati</taxon>
        <taxon>Pseudomonadota</taxon>
        <taxon>Betaproteobacteria</taxon>
        <taxon>Burkholderiales</taxon>
        <taxon>Sphaerotilaceae</taxon>
        <taxon>Piscinibacter</taxon>
    </lineage>
</organism>
<sequence>MPTDHVAAFERPPAVGENARRLADVAVLTWRRHDAALSPVIGRLGFATLYRHCVTQQAPEAPWLADAHAGVCGTDDFAALHGALGHCRGRQAALAQGALMKRFHGLLVWLIGKPLLRQALRSSAGLER</sequence>